<protein>
    <submittedName>
        <fullName evidence="1">Uncharacterized protein</fullName>
    </submittedName>
</protein>
<accession>A0ACC0F8M8</accession>
<dbReference type="Proteomes" id="UP001060215">
    <property type="component" value="Chromosome 15"/>
</dbReference>
<reference evidence="1 2" key="1">
    <citation type="journal article" date="2022" name="Plant J.">
        <title>Chromosome-level genome of Camellia lanceoleosa provides a valuable resource for understanding genome evolution and self-incompatibility.</title>
        <authorList>
            <person name="Gong W."/>
            <person name="Xiao S."/>
            <person name="Wang L."/>
            <person name="Liao Z."/>
            <person name="Chang Y."/>
            <person name="Mo W."/>
            <person name="Hu G."/>
            <person name="Li W."/>
            <person name="Zhao G."/>
            <person name="Zhu H."/>
            <person name="Hu X."/>
            <person name="Ji K."/>
            <person name="Xiang X."/>
            <person name="Song Q."/>
            <person name="Yuan D."/>
            <person name="Jin S."/>
            <person name="Zhang L."/>
        </authorList>
    </citation>
    <scope>NUCLEOTIDE SEQUENCE [LARGE SCALE GENOMIC DNA]</scope>
    <source>
        <strain evidence="1">SQ_2022a</strain>
    </source>
</reference>
<proteinExistence type="predicted"/>
<sequence length="115" mass="12574">MIKWRDEDAEGRNKLTDYVMSKHAVIALVRSASQQLGQHGIRVNSVSPFGVATPSTCAMLGKEEEEVEKEYEGWTPLKGIVLKVKHVADAVLFLVSDESGFISGHDMVIDGGFLA</sequence>
<name>A0ACC0F8M8_9ERIC</name>
<keyword evidence="2" id="KW-1185">Reference proteome</keyword>
<evidence type="ECO:0000313" key="2">
    <source>
        <dbReference type="Proteomes" id="UP001060215"/>
    </source>
</evidence>
<organism evidence="1 2">
    <name type="scientific">Camellia lanceoleosa</name>
    <dbReference type="NCBI Taxonomy" id="1840588"/>
    <lineage>
        <taxon>Eukaryota</taxon>
        <taxon>Viridiplantae</taxon>
        <taxon>Streptophyta</taxon>
        <taxon>Embryophyta</taxon>
        <taxon>Tracheophyta</taxon>
        <taxon>Spermatophyta</taxon>
        <taxon>Magnoliopsida</taxon>
        <taxon>eudicotyledons</taxon>
        <taxon>Gunneridae</taxon>
        <taxon>Pentapetalae</taxon>
        <taxon>asterids</taxon>
        <taxon>Ericales</taxon>
        <taxon>Theaceae</taxon>
        <taxon>Camellia</taxon>
    </lineage>
</organism>
<comment type="caution">
    <text evidence="1">The sequence shown here is derived from an EMBL/GenBank/DDBJ whole genome shotgun (WGS) entry which is preliminary data.</text>
</comment>
<dbReference type="EMBL" id="CM045772">
    <property type="protein sequence ID" value="KAI7985010.1"/>
    <property type="molecule type" value="Genomic_DNA"/>
</dbReference>
<evidence type="ECO:0000313" key="1">
    <source>
        <dbReference type="EMBL" id="KAI7985010.1"/>
    </source>
</evidence>
<gene>
    <name evidence="1" type="ORF">LOK49_LG14G00768</name>
</gene>